<accession>A0ABN9PMZ5</accession>
<organism evidence="2 3">
    <name type="scientific">Prorocentrum cordatum</name>
    <dbReference type="NCBI Taxonomy" id="2364126"/>
    <lineage>
        <taxon>Eukaryota</taxon>
        <taxon>Sar</taxon>
        <taxon>Alveolata</taxon>
        <taxon>Dinophyceae</taxon>
        <taxon>Prorocentrales</taxon>
        <taxon>Prorocentraceae</taxon>
        <taxon>Prorocentrum</taxon>
    </lineage>
</organism>
<evidence type="ECO:0000313" key="2">
    <source>
        <dbReference type="EMBL" id="CAK0792740.1"/>
    </source>
</evidence>
<sequence length="208" mass="22208">MESRKPTGPSKRQENRRLPTAQQMQAYAEDARARWNEKRRNTRGGKGKGGGGGGGSGGGASNVTAGPPYPHAWWRGRQLSGRGAEAKAQGIGLRIGGGGRQAGKERRAARAHFAPRMLTFPASRLPVAAPWGQFPTQLMMQGKSDGAHATVKHLSAHIIEVICETARGSISSARRALRRATMLKCLRRGSAKCSGAGSRWCARTTPKC</sequence>
<keyword evidence="3" id="KW-1185">Reference proteome</keyword>
<name>A0ABN9PMZ5_9DINO</name>
<feature type="compositionally biased region" description="Basic and acidic residues" evidence="1">
    <location>
        <begin position="1"/>
        <end position="17"/>
    </location>
</feature>
<gene>
    <name evidence="2" type="ORF">PCOR1329_LOCUS3229</name>
</gene>
<dbReference type="Proteomes" id="UP001189429">
    <property type="component" value="Unassembled WGS sequence"/>
</dbReference>
<feature type="compositionally biased region" description="Gly residues" evidence="1">
    <location>
        <begin position="47"/>
        <end position="60"/>
    </location>
</feature>
<comment type="caution">
    <text evidence="2">The sequence shown here is derived from an EMBL/GenBank/DDBJ whole genome shotgun (WGS) entry which is preliminary data.</text>
</comment>
<dbReference type="EMBL" id="CAUYUJ010000825">
    <property type="protein sequence ID" value="CAK0792740.1"/>
    <property type="molecule type" value="Genomic_DNA"/>
</dbReference>
<feature type="compositionally biased region" description="Basic and acidic residues" evidence="1">
    <location>
        <begin position="29"/>
        <end position="39"/>
    </location>
</feature>
<evidence type="ECO:0000256" key="1">
    <source>
        <dbReference type="SAM" id="MobiDB-lite"/>
    </source>
</evidence>
<evidence type="ECO:0000313" key="3">
    <source>
        <dbReference type="Proteomes" id="UP001189429"/>
    </source>
</evidence>
<protein>
    <submittedName>
        <fullName evidence="2">Uncharacterized protein</fullName>
    </submittedName>
</protein>
<feature type="region of interest" description="Disordered" evidence="1">
    <location>
        <begin position="1"/>
        <end position="72"/>
    </location>
</feature>
<proteinExistence type="predicted"/>
<reference evidence="2" key="1">
    <citation type="submission" date="2023-10" db="EMBL/GenBank/DDBJ databases">
        <authorList>
            <person name="Chen Y."/>
            <person name="Shah S."/>
            <person name="Dougan E. K."/>
            <person name="Thang M."/>
            <person name="Chan C."/>
        </authorList>
    </citation>
    <scope>NUCLEOTIDE SEQUENCE [LARGE SCALE GENOMIC DNA]</scope>
</reference>